<evidence type="ECO:0000313" key="2">
    <source>
        <dbReference type="Proteomes" id="UP000306409"/>
    </source>
</evidence>
<dbReference type="KEGG" id="rher:EHE19_007575"/>
<dbReference type="PANTHER" id="PTHR37832:SF1">
    <property type="entry name" value="STRESS-RESPONSE A_B BARREL DOMAIN-CONTAINING PROTEIN"/>
    <property type="match status" value="1"/>
</dbReference>
<dbReference type="InterPro" id="IPR013097">
    <property type="entry name" value="Dabb"/>
</dbReference>
<organism evidence="1 2">
    <name type="scientific">Ruminiclostridium herbifermentans</name>
    <dbReference type="NCBI Taxonomy" id="2488810"/>
    <lineage>
        <taxon>Bacteria</taxon>
        <taxon>Bacillati</taxon>
        <taxon>Bacillota</taxon>
        <taxon>Clostridia</taxon>
        <taxon>Eubacteriales</taxon>
        <taxon>Oscillospiraceae</taxon>
        <taxon>Ruminiclostridium</taxon>
    </lineage>
</organism>
<name>A0A4U7JLF6_9FIRM</name>
<dbReference type="InterPro" id="IPR011008">
    <property type="entry name" value="Dimeric_a/b-barrel"/>
</dbReference>
<dbReference type="Gene3D" id="3.30.70.100">
    <property type="match status" value="1"/>
</dbReference>
<protein>
    <submittedName>
        <fullName evidence="1">Dabb family protein</fullName>
    </submittedName>
</protein>
<dbReference type="SMART" id="SM00886">
    <property type="entry name" value="Dabb"/>
    <property type="match status" value="1"/>
</dbReference>
<proteinExistence type="predicted"/>
<gene>
    <name evidence="1" type="ORF">EHE19_007575</name>
</gene>
<dbReference type="RefSeq" id="WP_137696511.1">
    <property type="nucleotide sequence ID" value="NZ_CP061336.1"/>
</dbReference>
<dbReference type="Proteomes" id="UP000306409">
    <property type="component" value="Chromosome"/>
</dbReference>
<dbReference type="AlphaFoldDB" id="A0A4U7JLF6"/>
<dbReference type="Pfam" id="PF07876">
    <property type="entry name" value="Dabb"/>
    <property type="match status" value="1"/>
</dbReference>
<dbReference type="PANTHER" id="PTHR37832">
    <property type="entry name" value="BLL2683 PROTEIN"/>
    <property type="match status" value="1"/>
</dbReference>
<keyword evidence="2" id="KW-1185">Reference proteome</keyword>
<evidence type="ECO:0000313" key="1">
    <source>
        <dbReference type="EMBL" id="QNU68262.1"/>
    </source>
</evidence>
<dbReference type="PROSITE" id="PS51502">
    <property type="entry name" value="S_R_A_B_BARREL"/>
    <property type="match status" value="1"/>
</dbReference>
<reference evidence="1 2" key="1">
    <citation type="submission" date="2020-09" db="EMBL/GenBank/DDBJ databases">
        <title>Characterization and genome sequencing of Ruminiclostridium sp. nov. MA18.</title>
        <authorList>
            <person name="Rettenmaier R."/>
            <person name="Kowollik M.-L."/>
            <person name="Liebl W."/>
            <person name="Zverlov V."/>
        </authorList>
    </citation>
    <scope>NUCLEOTIDE SEQUENCE [LARGE SCALE GENOMIC DNA]</scope>
    <source>
        <strain evidence="1 2">MA18</strain>
    </source>
</reference>
<dbReference type="EMBL" id="CP061336">
    <property type="protein sequence ID" value="QNU68262.1"/>
    <property type="molecule type" value="Genomic_DNA"/>
</dbReference>
<dbReference type="SUPFAM" id="SSF54909">
    <property type="entry name" value="Dimeric alpha+beta barrel"/>
    <property type="match status" value="1"/>
</dbReference>
<sequence>MLTHIVLLRLKDKSEESLQKMKSELLSLKGQIPCLKFIEVGTDILHSERSYDVGLYTKFDSLKDMEEYQVHPAHLKVLEYIKEVKESSVAIDYESEN</sequence>
<dbReference type="OrthoDB" id="9808130at2"/>
<accession>A0A4U7JLF6</accession>